<reference evidence="1 2" key="1">
    <citation type="submission" date="2020-07" db="EMBL/GenBank/DDBJ databases">
        <title>Huge and variable diversity of episymbiotic CPR bacteria and DPANN archaea in groundwater ecosystems.</title>
        <authorList>
            <person name="He C.Y."/>
            <person name="Keren R."/>
            <person name="Whittaker M."/>
            <person name="Farag I.F."/>
            <person name="Doudna J."/>
            <person name="Cate J.H.D."/>
            <person name="Banfield J.F."/>
        </authorList>
    </citation>
    <scope>NUCLEOTIDE SEQUENCE [LARGE SCALE GENOMIC DNA]</scope>
    <source>
        <strain evidence="1">NC_groundwater_541_Ag_S-0.1um_46_50</strain>
    </source>
</reference>
<dbReference type="AlphaFoldDB" id="A0A7T5UQT6"/>
<sequence>MKRRPMGIETEYSLTAVRTKNNKNRFSSMVKVDMYFFKPVHQIISLADDGCPPAVKKLFLMGDAGKDFWLGSTGGALYLDAGNVEYATPECCSVEQLVRADKGGERVINLLREAIEPVLRSQNPQFKTLVIAKNNSDAVRGKSKKIHFRGSHENYETRYDLTIHQKHPLFFEALISLLVSRQLLAGGGGLVNLDGLGWQYVISPRALMRQPFVYWHGEMSGHPSIDFKNEREDCPQGRTRLHLSLGDPNMLPQALRLRVTLMHVFLSLFEKGPVGSSLPLLEDPYDALRTFSLDPSLGAKTVVKGRGQWCMREVLLEWLEILRKFYEGETTDTSDKIRGTLRHAHNLIRTGTDPEAYANDTDWSLKRLLLDNYCRKERSDYSDFRARMFDFAYHDISPVGIYNMWQARLGGRDPFSDEEMREVLWEHRAAPRAELRKRHITALVRSGLSGYYDWGLFSVKGRSIPVSSSLRGSHKLVARDIKRLKRLQGDLG</sequence>
<dbReference type="PANTHER" id="PTHR42307">
    <property type="entry name" value="PUP DEAMIDASE/DEPUPYLASE"/>
    <property type="match status" value="1"/>
</dbReference>
<dbReference type="GO" id="GO:0005524">
    <property type="term" value="F:ATP binding"/>
    <property type="evidence" value="ECO:0007669"/>
    <property type="project" value="TreeGrafter"/>
</dbReference>
<dbReference type="GO" id="GO:0000502">
    <property type="term" value="C:proteasome complex"/>
    <property type="evidence" value="ECO:0007669"/>
    <property type="project" value="UniProtKB-KW"/>
</dbReference>
<dbReference type="PANTHER" id="PTHR42307:SF2">
    <property type="entry name" value="PUP DEAMIDASE_DEPUPYLASE"/>
    <property type="match status" value="1"/>
</dbReference>
<dbReference type="Proteomes" id="UP000595618">
    <property type="component" value="Chromosome"/>
</dbReference>
<dbReference type="GO" id="GO:0070490">
    <property type="term" value="P:protein pupylation"/>
    <property type="evidence" value="ECO:0007669"/>
    <property type="project" value="TreeGrafter"/>
</dbReference>
<name>A0A7T5UQT6_9BACT</name>
<dbReference type="EMBL" id="CP066690">
    <property type="protein sequence ID" value="QQG45526.1"/>
    <property type="molecule type" value="Genomic_DNA"/>
</dbReference>
<organism evidence="1 2">
    <name type="scientific">Candidatus Sungiibacteriota bacterium</name>
    <dbReference type="NCBI Taxonomy" id="2750080"/>
    <lineage>
        <taxon>Bacteria</taxon>
        <taxon>Candidatus Sungiibacteriota</taxon>
    </lineage>
</organism>
<evidence type="ECO:0000313" key="1">
    <source>
        <dbReference type="EMBL" id="QQG45526.1"/>
    </source>
</evidence>
<dbReference type="GO" id="GO:0019941">
    <property type="term" value="P:modification-dependent protein catabolic process"/>
    <property type="evidence" value="ECO:0007669"/>
    <property type="project" value="InterPro"/>
</dbReference>
<accession>A0A7T5UQT6</accession>
<dbReference type="InterPro" id="IPR004347">
    <property type="entry name" value="Pup_ligase/deamidase"/>
</dbReference>
<dbReference type="GO" id="GO:0010498">
    <property type="term" value="P:proteasomal protein catabolic process"/>
    <property type="evidence" value="ECO:0007669"/>
    <property type="project" value="InterPro"/>
</dbReference>
<evidence type="ECO:0000313" key="2">
    <source>
        <dbReference type="Proteomes" id="UP000595618"/>
    </source>
</evidence>
<proteinExistence type="predicted"/>
<gene>
    <name evidence="1" type="ORF">HYW89_01140</name>
</gene>
<protein>
    <submittedName>
        <fullName evidence="1">Proteasome accessory factor PafA2 family protein</fullName>
    </submittedName>
</protein>
<dbReference type="Pfam" id="PF03136">
    <property type="entry name" value="Pup_ligase"/>
    <property type="match status" value="1"/>
</dbReference>
<keyword evidence="1" id="KW-0647">Proteasome</keyword>